<dbReference type="EMBL" id="RQHW01000008">
    <property type="protein sequence ID" value="TGN20656.1"/>
    <property type="molecule type" value="Genomic_DNA"/>
</dbReference>
<dbReference type="Proteomes" id="UP000298058">
    <property type="component" value="Unassembled WGS sequence"/>
</dbReference>
<proteinExistence type="predicted"/>
<accession>A0A4V3JYF8</accession>
<dbReference type="RefSeq" id="WP_135758871.1">
    <property type="nucleotide sequence ID" value="NZ_RQHW01000008.1"/>
</dbReference>
<protein>
    <submittedName>
        <fullName evidence="3">Putative lipoprotein</fullName>
    </submittedName>
</protein>
<evidence type="ECO:0000256" key="1">
    <source>
        <dbReference type="SAM" id="MobiDB-lite"/>
    </source>
</evidence>
<gene>
    <name evidence="3" type="ORF">EHS15_02005</name>
</gene>
<feature type="signal peptide" evidence="2">
    <location>
        <begin position="1"/>
        <end position="26"/>
    </location>
</feature>
<reference evidence="3" key="1">
    <citation type="journal article" date="2019" name="PLoS Negl. Trop. Dis.">
        <title>Revisiting the worldwide diversity of Leptospira species in the environment.</title>
        <authorList>
            <person name="Vincent A.T."/>
            <person name="Schiettekatte O."/>
            <person name="Bourhy P."/>
            <person name="Veyrier F.J."/>
            <person name="Picardeau M."/>
        </authorList>
    </citation>
    <scope>NUCLEOTIDE SEQUENCE [LARGE SCALE GENOMIC DNA]</scope>
    <source>
        <strain evidence="3">201300427</strain>
    </source>
</reference>
<feature type="chain" id="PRO_5020832899" evidence="2">
    <location>
        <begin position="27"/>
        <end position="164"/>
    </location>
</feature>
<evidence type="ECO:0000313" key="3">
    <source>
        <dbReference type="EMBL" id="TGN20656.1"/>
    </source>
</evidence>
<sequence>MFKTKPVLFLISLLAIVSLHQCSVFDAVSGSASNSLSRLGFSLSDSTSALVTSLSKSTSGISKSSSEDDEDKKKTSEYKSDVRTVLSLYYQHPSTQADLEADLALVAKEYGLSNWKSHPATYIAIGQGMKQAGGTVSDLEIVVSKVSRSNETAAQLIQEGYLSR</sequence>
<dbReference type="OrthoDB" id="344597at2"/>
<dbReference type="NCBIfam" id="NF033171">
    <property type="entry name" value="lipo_LIC11139"/>
    <property type="match status" value="1"/>
</dbReference>
<evidence type="ECO:0000256" key="2">
    <source>
        <dbReference type="SAM" id="SignalP"/>
    </source>
</evidence>
<keyword evidence="3" id="KW-0449">Lipoprotein</keyword>
<dbReference type="AlphaFoldDB" id="A0A4V3JYF8"/>
<name>A0A4V3JYF8_9LEPT</name>
<keyword evidence="2" id="KW-0732">Signal</keyword>
<organism evidence="3 4">
    <name type="scientific">Leptospira idonii</name>
    <dbReference type="NCBI Taxonomy" id="1193500"/>
    <lineage>
        <taxon>Bacteria</taxon>
        <taxon>Pseudomonadati</taxon>
        <taxon>Spirochaetota</taxon>
        <taxon>Spirochaetia</taxon>
        <taxon>Leptospirales</taxon>
        <taxon>Leptospiraceae</taxon>
        <taxon>Leptospira</taxon>
    </lineage>
</organism>
<feature type="region of interest" description="Disordered" evidence="1">
    <location>
        <begin position="58"/>
        <end position="78"/>
    </location>
</feature>
<keyword evidence="4" id="KW-1185">Reference proteome</keyword>
<evidence type="ECO:0000313" key="4">
    <source>
        <dbReference type="Proteomes" id="UP000298058"/>
    </source>
</evidence>
<comment type="caution">
    <text evidence="3">The sequence shown here is derived from an EMBL/GenBank/DDBJ whole genome shotgun (WGS) entry which is preliminary data.</text>
</comment>